<evidence type="ECO:0000313" key="2">
    <source>
        <dbReference type="EMBL" id="MCV2879884.1"/>
    </source>
</evidence>
<dbReference type="Proteomes" id="UP001526166">
    <property type="component" value="Unassembled WGS sequence"/>
</dbReference>
<keyword evidence="1" id="KW-0472">Membrane</keyword>
<sequence>MPEIKRDEVLNYRPGPDSELPLDEGEKITAIFLADNRRYWVDHVLLGIFGIVLVSAILLYMGKTDQIAIAAAAIAVGMAARAAWFRSEAFARRWQLTDRRLIGPQGRQVMLLEIQTVRRLMGDVQIVTNSGAKHLIRHLADSEPVLEAIETARAKRAKKVR</sequence>
<proteinExistence type="predicted"/>
<keyword evidence="3" id="KW-1185">Reference proteome</keyword>
<feature type="transmembrane region" description="Helical" evidence="1">
    <location>
        <begin position="39"/>
        <end position="61"/>
    </location>
</feature>
<evidence type="ECO:0008006" key="4">
    <source>
        <dbReference type="Google" id="ProtNLM"/>
    </source>
</evidence>
<name>A0ABT3A1L3_9RHOB</name>
<dbReference type="RefSeq" id="WP_218629863.1">
    <property type="nucleotide sequence ID" value="NZ_JAHVAI010000006.1"/>
</dbReference>
<dbReference type="EMBL" id="JAOWKW010000011">
    <property type="protein sequence ID" value="MCV2879884.1"/>
    <property type="molecule type" value="Genomic_DNA"/>
</dbReference>
<keyword evidence="1" id="KW-0812">Transmembrane</keyword>
<gene>
    <name evidence="2" type="ORF">OE699_13610</name>
</gene>
<reference evidence="2 3" key="1">
    <citation type="submission" date="2022-10" db="EMBL/GenBank/DDBJ databases">
        <title>Sinirhodobacter sp. nov., isolated from ocean surface sediments.</title>
        <authorList>
            <person name="He W."/>
            <person name="Wang L."/>
            <person name="Zhang D.-F."/>
        </authorList>
    </citation>
    <scope>NUCLEOTIDE SEQUENCE [LARGE SCALE GENOMIC DNA]</scope>
    <source>
        <strain evidence="2 3">WL0115</strain>
    </source>
</reference>
<evidence type="ECO:0000256" key="1">
    <source>
        <dbReference type="SAM" id="Phobius"/>
    </source>
</evidence>
<protein>
    <recommendedName>
        <fullName evidence="4">DUF304 domain-containing protein</fullName>
    </recommendedName>
</protein>
<organism evidence="2 3">
    <name type="scientific">Sedimentimonas flavescens</name>
    <dbReference type="NCBI Taxonomy" id="2851012"/>
    <lineage>
        <taxon>Bacteria</taxon>
        <taxon>Pseudomonadati</taxon>
        <taxon>Pseudomonadota</taxon>
        <taxon>Alphaproteobacteria</taxon>
        <taxon>Rhodobacterales</taxon>
        <taxon>Rhodobacter group</taxon>
        <taxon>Sedimentimonas</taxon>
    </lineage>
</organism>
<evidence type="ECO:0000313" key="3">
    <source>
        <dbReference type="Proteomes" id="UP001526166"/>
    </source>
</evidence>
<comment type="caution">
    <text evidence="2">The sequence shown here is derived from an EMBL/GenBank/DDBJ whole genome shotgun (WGS) entry which is preliminary data.</text>
</comment>
<keyword evidence="1" id="KW-1133">Transmembrane helix</keyword>
<accession>A0ABT3A1L3</accession>
<feature type="transmembrane region" description="Helical" evidence="1">
    <location>
        <begin position="67"/>
        <end position="84"/>
    </location>
</feature>